<sequence length="371" mass="41896">MKTVLQEFKAITKPTLLLDKTKCLANIERMVSKAKRHQLQFRPHFKTHQSLEIGEWFKAYGVDKIAVSSLSMADYFSKEWNDITVAFPTNILEIETINRLASQITLNLTIENTESLNYLKTHLRHKVNVFVQIDVGYGRTGISTENTAYIDSILTIVDSCPLMEFIGFLTHSGHTYSCKTKSCIENIQNQSLKLINNLQNKYSNRYRNLIISLGDTPSCSISEEFYGVDEIRPGNFVFYDLMQQQIGSNAIEDIAVAMACPVVAKHKNRSEIVIYGGGIHFSKDRLIENGTTIYGKVVERTKTGWGKVLANTFVKSLSQEHGIVKVPPIDFDKYTIGDVIIILPVHSCMTVDVMKSYLTTEGEQISTLFTL</sequence>
<dbReference type="Proteomes" id="UP000676776">
    <property type="component" value="Unassembled WGS sequence"/>
</dbReference>
<dbReference type="PANTHER" id="PTHR28004">
    <property type="entry name" value="ZGC:162816-RELATED"/>
    <property type="match status" value="1"/>
</dbReference>
<dbReference type="RefSeq" id="WP_208152855.1">
    <property type="nucleotide sequence ID" value="NZ_JAGEVF010000003.1"/>
</dbReference>
<organism evidence="4 5">
    <name type="scientific">Winogradskyella pelagia</name>
    <dbReference type="NCBI Taxonomy" id="2819984"/>
    <lineage>
        <taxon>Bacteria</taxon>
        <taxon>Pseudomonadati</taxon>
        <taxon>Bacteroidota</taxon>
        <taxon>Flavobacteriia</taxon>
        <taxon>Flavobacteriales</taxon>
        <taxon>Flavobacteriaceae</taxon>
        <taxon>Winogradskyella</taxon>
    </lineage>
</organism>
<accession>A0ABS3SZZ6</accession>
<evidence type="ECO:0000259" key="3">
    <source>
        <dbReference type="SMART" id="SM01119"/>
    </source>
</evidence>
<reference evidence="4 5" key="1">
    <citation type="submission" date="2021-03" db="EMBL/GenBank/DDBJ databases">
        <title>Winogradskyella sp. nov., isolated from costal sediment.</title>
        <authorList>
            <person name="Gao C."/>
        </authorList>
    </citation>
    <scope>NUCLEOTIDE SEQUENCE [LARGE SCALE GENOMIC DNA]</scope>
    <source>
        <strain evidence="4 5">DF17</strain>
    </source>
</reference>
<comment type="caution">
    <text evidence="4">The sequence shown here is derived from an EMBL/GenBank/DDBJ whole genome shotgun (WGS) entry which is preliminary data.</text>
</comment>
<dbReference type="Gene3D" id="2.40.37.20">
    <property type="entry name" value="D-serine dehydratase-like domain"/>
    <property type="match status" value="1"/>
</dbReference>
<keyword evidence="2" id="KW-0456">Lyase</keyword>
<dbReference type="SUPFAM" id="SSF51419">
    <property type="entry name" value="PLP-binding barrel"/>
    <property type="match status" value="1"/>
</dbReference>
<feature type="domain" description="D-serine dehydratase-like" evidence="3">
    <location>
        <begin position="255"/>
        <end position="361"/>
    </location>
</feature>
<keyword evidence="5" id="KW-1185">Reference proteome</keyword>
<dbReference type="InterPro" id="IPR001608">
    <property type="entry name" value="Ala_racemase_N"/>
</dbReference>
<evidence type="ECO:0000313" key="5">
    <source>
        <dbReference type="Proteomes" id="UP000676776"/>
    </source>
</evidence>
<dbReference type="Gene3D" id="3.20.20.10">
    <property type="entry name" value="Alanine racemase"/>
    <property type="match status" value="1"/>
</dbReference>
<dbReference type="InterPro" id="IPR026956">
    <property type="entry name" value="D-ser_dehydrat-like_dom"/>
</dbReference>
<gene>
    <name evidence="4" type="ORF">J4050_04840</name>
</gene>
<dbReference type="InterPro" id="IPR042208">
    <property type="entry name" value="D-ser_dehydrat-like_sf"/>
</dbReference>
<evidence type="ECO:0000256" key="2">
    <source>
        <dbReference type="ARBA" id="ARBA00023239"/>
    </source>
</evidence>
<name>A0ABS3SZZ6_9FLAO</name>
<protein>
    <submittedName>
        <fullName evidence="4">Alanine racemase</fullName>
    </submittedName>
</protein>
<dbReference type="InterPro" id="IPR029066">
    <property type="entry name" value="PLP-binding_barrel"/>
</dbReference>
<dbReference type="PANTHER" id="PTHR28004:SF2">
    <property type="entry name" value="D-SERINE DEHYDRATASE"/>
    <property type="match status" value="1"/>
</dbReference>
<dbReference type="Pfam" id="PF01168">
    <property type="entry name" value="Ala_racemase_N"/>
    <property type="match status" value="1"/>
</dbReference>
<dbReference type="InterPro" id="IPR051466">
    <property type="entry name" value="D-amino_acid_metab_enzyme"/>
</dbReference>
<evidence type="ECO:0000256" key="1">
    <source>
        <dbReference type="ARBA" id="ARBA00005323"/>
    </source>
</evidence>
<dbReference type="Pfam" id="PF14031">
    <property type="entry name" value="D-ser_dehydrat"/>
    <property type="match status" value="1"/>
</dbReference>
<dbReference type="SMART" id="SM01119">
    <property type="entry name" value="D-ser_dehydrat"/>
    <property type="match status" value="1"/>
</dbReference>
<dbReference type="EMBL" id="JAGEVF010000003">
    <property type="protein sequence ID" value="MBO3116061.1"/>
    <property type="molecule type" value="Genomic_DNA"/>
</dbReference>
<comment type="similarity">
    <text evidence="1">Belongs to the DSD1 family.</text>
</comment>
<evidence type="ECO:0000313" key="4">
    <source>
        <dbReference type="EMBL" id="MBO3116061.1"/>
    </source>
</evidence>
<proteinExistence type="inferred from homology"/>